<protein>
    <submittedName>
        <fullName evidence="2">Uncharacterized protein</fullName>
    </submittedName>
</protein>
<dbReference type="EMBL" id="JABFTP020000103">
    <property type="protein sequence ID" value="KAL3276618.1"/>
    <property type="molecule type" value="Genomic_DNA"/>
</dbReference>
<dbReference type="AlphaFoldDB" id="A0ABD2NCY2"/>
<name>A0ABD2NCY2_9CUCU</name>
<evidence type="ECO:0000313" key="3">
    <source>
        <dbReference type="Proteomes" id="UP001516400"/>
    </source>
</evidence>
<gene>
    <name evidence="2" type="ORF">HHI36_011990</name>
</gene>
<keyword evidence="3" id="KW-1185">Reference proteome</keyword>
<dbReference type="SUPFAM" id="SSF48452">
    <property type="entry name" value="TPR-like"/>
    <property type="match status" value="1"/>
</dbReference>
<dbReference type="PANTHER" id="PTHR44809:SF1">
    <property type="entry name" value="PROTEIN O-MANNOSYL-TRANSFERASE TMTC1"/>
    <property type="match status" value="1"/>
</dbReference>
<dbReference type="PANTHER" id="PTHR44809">
    <property type="match status" value="1"/>
</dbReference>
<dbReference type="InterPro" id="IPR052943">
    <property type="entry name" value="TMTC_O-mannosyl-trnsfr"/>
</dbReference>
<proteinExistence type="predicted"/>
<organism evidence="2 3">
    <name type="scientific">Cryptolaemus montrouzieri</name>
    <dbReference type="NCBI Taxonomy" id="559131"/>
    <lineage>
        <taxon>Eukaryota</taxon>
        <taxon>Metazoa</taxon>
        <taxon>Ecdysozoa</taxon>
        <taxon>Arthropoda</taxon>
        <taxon>Hexapoda</taxon>
        <taxon>Insecta</taxon>
        <taxon>Pterygota</taxon>
        <taxon>Neoptera</taxon>
        <taxon>Endopterygota</taxon>
        <taxon>Coleoptera</taxon>
        <taxon>Polyphaga</taxon>
        <taxon>Cucujiformia</taxon>
        <taxon>Coccinelloidea</taxon>
        <taxon>Coccinellidae</taxon>
        <taxon>Scymninae</taxon>
        <taxon>Scymnini</taxon>
        <taxon>Cryptolaemus</taxon>
    </lineage>
</organism>
<dbReference type="Gene3D" id="1.25.40.10">
    <property type="entry name" value="Tetratricopeptide repeat domain"/>
    <property type="match status" value="1"/>
</dbReference>
<evidence type="ECO:0000313" key="2">
    <source>
        <dbReference type="EMBL" id="KAL3276618.1"/>
    </source>
</evidence>
<feature type="region of interest" description="Disordered" evidence="1">
    <location>
        <begin position="19"/>
        <end position="38"/>
    </location>
</feature>
<dbReference type="Proteomes" id="UP001516400">
    <property type="component" value="Unassembled WGS sequence"/>
</dbReference>
<comment type="caution">
    <text evidence="2">The sequence shown here is derived from an EMBL/GenBank/DDBJ whole genome shotgun (WGS) entry which is preliminary data.</text>
</comment>
<accession>A0ABD2NCY2</accession>
<dbReference type="InterPro" id="IPR011990">
    <property type="entry name" value="TPR-like_helical_dom_sf"/>
</dbReference>
<reference evidence="2 3" key="1">
    <citation type="journal article" date="2021" name="BMC Biol.">
        <title>Horizontally acquired antibacterial genes associated with adaptive radiation of ladybird beetles.</title>
        <authorList>
            <person name="Li H.S."/>
            <person name="Tang X.F."/>
            <person name="Huang Y.H."/>
            <person name="Xu Z.Y."/>
            <person name="Chen M.L."/>
            <person name="Du X.Y."/>
            <person name="Qiu B.Y."/>
            <person name="Chen P.T."/>
            <person name="Zhang W."/>
            <person name="Slipinski A."/>
            <person name="Escalona H.E."/>
            <person name="Waterhouse R.M."/>
            <person name="Zwick A."/>
            <person name="Pang H."/>
        </authorList>
    </citation>
    <scope>NUCLEOTIDE SEQUENCE [LARGE SCALE GENOMIC DNA]</scope>
    <source>
        <strain evidence="2">SYSU2018</strain>
    </source>
</reference>
<evidence type="ECO:0000256" key="1">
    <source>
        <dbReference type="SAM" id="MobiDB-lite"/>
    </source>
</evidence>
<sequence length="209" mass="24273">MRSTSQERGKKFGVKWTNFDKDEKTENQSKHLRRKKEETEIVPGMKSNRTTKSERMLKKCISIEPSFTPAYLELARLRGPNDMGVGNLLKQVMKLNDGDPYYGTLYAHWLLNKGNSISASKVYWTVLRTSSSYQEAMLKISKILRKTGQKSRLFQTLTRWQAILRRQRGEVPLSAHVYLQGWHLKKELNSKARVYDECQPVLFVSTSKI</sequence>